<dbReference type="STRING" id="551459.SAMN05421796_10531"/>
<protein>
    <submittedName>
        <fullName evidence="3">Uncharacterized protein</fullName>
    </submittedName>
</protein>
<keyword evidence="1" id="KW-0812">Transmembrane</keyword>
<organism evidence="3 4">
    <name type="scientific">Chryseobacterium piscicola</name>
    <dbReference type="NCBI Taxonomy" id="551459"/>
    <lineage>
        <taxon>Bacteria</taxon>
        <taxon>Pseudomonadati</taxon>
        <taxon>Bacteroidota</taxon>
        <taxon>Flavobacteriia</taxon>
        <taxon>Flavobacteriales</taxon>
        <taxon>Weeksellaceae</taxon>
        <taxon>Chryseobacterium group</taxon>
        <taxon>Chryseobacterium</taxon>
    </lineage>
</organism>
<accession>A0A1N7MLA9</accession>
<dbReference type="OrthoDB" id="582675at2"/>
<reference evidence="4" key="2">
    <citation type="submission" date="2017-01" db="EMBL/GenBank/DDBJ databases">
        <authorList>
            <person name="Varghese N."/>
            <person name="Submissions S."/>
        </authorList>
    </citation>
    <scope>NUCLEOTIDE SEQUENCE [LARGE SCALE GENOMIC DNA]</scope>
    <source>
        <strain evidence="4">DSM 21068</strain>
    </source>
</reference>
<name>A0A1N7MLA9_9FLAO</name>
<keyword evidence="1" id="KW-0472">Membrane</keyword>
<evidence type="ECO:0000313" key="3">
    <source>
        <dbReference type="EMBL" id="SIS86936.1"/>
    </source>
</evidence>
<evidence type="ECO:0000256" key="1">
    <source>
        <dbReference type="SAM" id="Phobius"/>
    </source>
</evidence>
<sequence>MKENPEFYEIQRFRQWWLWLIILFVLGFSAYNSIGNAEFFSTTELIISLAIPILILLLFFIIKLETKIDALGIRVRLFPFHLKFKYLPWKNIDKAYIREYSPLVEYGGWGLRIVSFGRGKAYNISGNMGLQLVFKDGKKLLIGTEKAVEIKKILENMNKVENALSNANITHK</sequence>
<evidence type="ECO:0000313" key="4">
    <source>
        <dbReference type="Proteomes" id="UP000186246"/>
    </source>
</evidence>
<reference evidence="2 5" key="1">
    <citation type="submission" date="2016-11" db="EMBL/GenBank/DDBJ databases">
        <title>Whole genomes of Flavobacteriaceae.</title>
        <authorList>
            <person name="Stine C."/>
            <person name="Li C."/>
            <person name="Tadesse D."/>
        </authorList>
    </citation>
    <scope>NUCLEOTIDE SEQUENCE [LARGE SCALE GENOMIC DNA]</scope>
    <source>
        <strain evidence="2 5">DSM 21068</strain>
    </source>
</reference>
<keyword evidence="1" id="KW-1133">Transmembrane helix</keyword>
<proteinExistence type="predicted"/>
<feature type="transmembrane region" description="Helical" evidence="1">
    <location>
        <begin position="16"/>
        <end position="34"/>
    </location>
</feature>
<dbReference type="EMBL" id="FTOJ01000005">
    <property type="protein sequence ID" value="SIS86936.1"/>
    <property type="molecule type" value="Genomic_DNA"/>
</dbReference>
<dbReference type="Proteomes" id="UP000238314">
    <property type="component" value="Unassembled WGS sequence"/>
</dbReference>
<evidence type="ECO:0000313" key="2">
    <source>
        <dbReference type="EMBL" id="PQA90295.1"/>
    </source>
</evidence>
<evidence type="ECO:0000313" key="5">
    <source>
        <dbReference type="Proteomes" id="UP000238314"/>
    </source>
</evidence>
<feature type="transmembrane region" description="Helical" evidence="1">
    <location>
        <begin position="46"/>
        <end position="64"/>
    </location>
</feature>
<gene>
    <name evidence="2" type="ORF">B0A70_14745</name>
    <name evidence="3" type="ORF">SAMN05421796_10531</name>
</gene>
<reference evidence="3" key="3">
    <citation type="submission" date="2017-01" db="EMBL/GenBank/DDBJ databases">
        <authorList>
            <person name="Mah S.A."/>
            <person name="Swanson W.J."/>
            <person name="Moy G.W."/>
            <person name="Vacquier V.D."/>
        </authorList>
    </citation>
    <scope>NUCLEOTIDE SEQUENCE [LARGE SCALE GENOMIC DNA]</scope>
    <source>
        <strain evidence="3">DSM 21068</strain>
    </source>
</reference>
<dbReference type="RefSeq" id="WP_076451706.1">
    <property type="nucleotide sequence ID" value="NZ_FTOJ01000005.1"/>
</dbReference>
<dbReference type="EMBL" id="MUGO01000025">
    <property type="protein sequence ID" value="PQA90295.1"/>
    <property type="molecule type" value="Genomic_DNA"/>
</dbReference>
<keyword evidence="5" id="KW-1185">Reference proteome</keyword>
<dbReference type="Proteomes" id="UP000186246">
    <property type="component" value="Unassembled WGS sequence"/>
</dbReference>
<dbReference type="AlphaFoldDB" id="A0A1N7MLA9"/>